<dbReference type="SUPFAM" id="SSF52788">
    <property type="entry name" value="Phosphotyrosine protein phosphatases I"/>
    <property type="match status" value="1"/>
</dbReference>
<sequence>MNILFLCVANSARSQMAEGWARALLGPKGHGIQSAGSQPTRVNPFAIQAMAEVGIDISGHASKLVDDIDPASVETVITLCAEEVCPVFLGKATRLHWPTEDPASPEPHPDAVMLARFRTARDAIKAKLDAWITQENL</sequence>
<dbReference type="AlphaFoldDB" id="A0A4D7BXM4"/>
<accession>A0A4D7BXM4</accession>
<dbReference type="RefSeq" id="WP_222873002.1">
    <property type="nucleotide sequence ID" value="NZ_CP039704.1"/>
</dbReference>
<dbReference type="KEGG" id="hgn:E6W36_13420"/>
<evidence type="ECO:0000313" key="4">
    <source>
        <dbReference type="Proteomes" id="UP000298714"/>
    </source>
</evidence>
<keyword evidence="1" id="KW-0059">Arsenical resistance</keyword>
<proteinExistence type="predicted"/>
<organism evidence="3 4">
    <name type="scientific">Hankyongella ginsenosidimutans</name>
    <dbReference type="NCBI Taxonomy" id="1763828"/>
    <lineage>
        <taxon>Bacteria</taxon>
        <taxon>Pseudomonadati</taxon>
        <taxon>Pseudomonadota</taxon>
        <taxon>Alphaproteobacteria</taxon>
        <taxon>Sphingomonadales</taxon>
        <taxon>Sphingomonadaceae</taxon>
        <taxon>Hankyongella</taxon>
    </lineage>
</organism>
<protein>
    <submittedName>
        <fullName evidence="3">Arsenate reductase ArsC</fullName>
    </submittedName>
</protein>
<dbReference type="InterPro" id="IPR023485">
    <property type="entry name" value="Ptyr_pPase"/>
</dbReference>
<dbReference type="SMART" id="SM00226">
    <property type="entry name" value="LMWPc"/>
    <property type="match status" value="1"/>
</dbReference>
<evidence type="ECO:0000259" key="2">
    <source>
        <dbReference type="SMART" id="SM00226"/>
    </source>
</evidence>
<dbReference type="PANTHER" id="PTHR43428">
    <property type="entry name" value="ARSENATE REDUCTASE"/>
    <property type="match status" value="1"/>
</dbReference>
<evidence type="ECO:0000313" key="3">
    <source>
        <dbReference type="EMBL" id="QCI80139.1"/>
    </source>
</evidence>
<gene>
    <name evidence="3" type="ORF">E6W36_13420</name>
</gene>
<dbReference type="Pfam" id="PF01451">
    <property type="entry name" value="LMWPc"/>
    <property type="match status" value="1"/>
</dbReference>
<name>A0A4D7BXM4_9SPHN</name>
<keyword evidence="4" id="KW-1185">Reference proteome</keyword>
<dbReference type="Proteomes" id="UP000298714">
    <property type="component" value="Chromosome"/>
</dbReference>
<dbReference type="EMBL" id="CP039704">
    <property type="protein sequence ID" value="QCI80139.1"/>
    <property type="molecule type" value="Genomic_DNA"/>
</dbReference>
<reference evidence="4" key="1">
    <citation type="submission" date="2019-04" db="EMBL/GenBank/DDBJ databases">
        <title>Complete genome sequence of Sphingomonas sp. W1-2-3.</title>
        <authorList>
            <person name="Im W.T."/>
        </authorList>
    </citation>
    <scope>NUCLEOTIDE SEQUENCE [LARGE SCALE GENOMIC DNA]</scope>
    <source>
        <strain evidence="4">W1-2-3</strain>
    </source>
</reference>
<feature type="domain" description="Phosphotyrosine protein phosphatase I" evidence="2">
    <location>
        <begin position="1"/>
        <end position="134"/>
    </location>
</feature>
<dbReference type="CDD" id="cd16345">
    <property type="entry name" value="LMWP_ArsC"/>
    <property type="match status" value="1"/>
</dbReference>
<dbReference type="Gene3D" id="3.40.50.2300">
    <property type="match status" value="1"/>
</dbReference>
<dbReference type="GO" id="GO:0046685">
    <property type="term" value="P:response to arsenic-containing substance"/>
    <property type="evidence" value="ECO:0007669"/>
    <property type="project" value="UniProtKB-KW"/>
</dbReference>
<evidence type="ECO:0000256" key="1">
    <source>
        <dbReference type="ARBA" id="ARBA00022849"/>
    </source>
</evidence>
<dbReference type="InterPro" id="IPR036196">
    <property type="entry name" value="Ptyr_pPase_sf"/>
</dbReference>
<dbReference type="PANTHER" id="PTHR43428:SF1">
    <property type="entry name" value="ARSENATE REDUCTASE"/>
    <property type="match status" value="1"/>
</dbReference>